<name>A0ABT2KZ25_9BACL</name>
<keyword evidence="1" id="KW-0472">Membrane</keyword>
<reference evidence="2 3" key="1">
    <citation type="submission" date="2022-07" db="EMBL/GenBank/DDBJ databases">
        <title>Genomic and pangenome structural analysis of the polyextremophile Exiguobacterium.</title>
        <authorList>
            <person name="Shen L."/>
        </authorList>
    </citation>
    <scope>NUCLEOTIDE SEQUENCE [LARGE SCALE GENOMIC DNA]</scope>
    <source>
        <strain evidence="2 3">12_1</strain>
    </source>
</reference>
<proteinExistence type="predicted"/>
<dbReference type="RefSeq" id="WP_034817942.1">
    <property type="nucleotide sequence ID" value="NZ_JANIEK010000034.1"/>
</dbReference>
<dbReference type="EMBL" id="JANIEK010000034">
    <property type="protein sequence ID" value="MCT4795726.1"/>
    <property type="molecule type" value="Genomic_DNA"/>
</dbReference>
<evidence type="ECO:0000256" key="1">
    <source>
        <dbReference type="SAM" id="Phobius"/>
    </source>
</evidence>
<organism evidence="2 3">
    <name type="scientific">Exiguobacterium alkaliphilum</name>
    <dbReference type="NCBI Taxonomy" id="1428684"/>
    <lineage>
        <taxon>Bacteria</taxon>
        <taxon>Bacillati</taxon>
        <taxon>Bacillota</taxon>
        <taxon>Bacilli</taxon>
        <taxon>Bacillales</taxon>
        <taxon>Bacillales Family XII. Incertae Sedis</taxon>
        <taxon>Exiguobacterium</taxon>
    </lineage>
</organism>
<evidence type="ECO:0000313" key="2">
    <source>
        <dbReference type="EMBL" id="MCT4795726.1"/>
    </source>
</evidence>
<dbReference type="Proteomes" id="UP001206821">
    <property type="component" value="Unassembled WGS sequence"/>
</dbReference>
<evidence type="ECO:0000313" key="3">
    <source>
        <dbReference type="Proteomes" id="UP001206821"/>
    </source>
</evidence>
<gene>
    <name evidence="2" type="ORF">NQG31_09220</name>
</gene>
<keyword evidence="1" id="KW-0812">Transmembrane</keyword>
<accession>A0ABT2KZ25</accession>
<protein>
    <submittedName>
        <fullName evidence="2">Uncharacterized protein</fullName>
    </submittedName>
</protein>
<feature type="transmembrane region" description="Helical" evidence="1">
    <location>
        <begin position="7"/>
        <end position="28"/>
    </location>
</feature>
<keyword evidence="1" id="KW-1133">Transmembrane helix</keyword>
<keyword evidence="3" id="KW-1185">Reference proteome</keyword>
<comment type="caution">
    <text evidence="2">The sequence shown here is derived from an EMBL/GenBank/DDBJ whole genome shotgun (WGS) entry which is preliminary data.</text>
</comment>
<sequence length="551" mass="61328">MRKQEEGYVLVLVLVTMAALAVLSLAAMQVNLVTNKLTVIRTEDTQLNEDARSALQLIAADVRNRFPLHDSNDVPEHMASETAFNAAVHELLATDAPFVKLTNTSDSTITYSIQLKEDEDTTQLVTAPFTKILQVDVRASRQVNPEQPRLAVHYTQDLYLTALPSFLYYVLGSDQQLAVNGMPTVKGNIYSGGPFTLMRPANYQLNGEAKQLQNLSTSRFYLDGRIDVPDLASCNVCRQPNYFTAGNSFANEFPDAGPVTSQFSPFQFDYSIIEFVNRRLAQKLPYTNTVEATLFKQSTLPRTNLVFETERVISDDGSTIIERPSPYLVKRLYDRLNDPTIVTLPPALTGSAMVITESIAKNENPLLFDGDLTIDSLNHISIDRPLIVNGDLTIQGNVSFESTVYVLGDSVIDRANIRPLDETGLNSLVLLSKGKILLNRINEFETGSTSLQAFLYSDSLEKTQVYAVGSELQIKGGLYSRGPLDVNVFRGRYPEAEGLSATQYFERNIPEQAPEHSRLQLTYNDAVFNQLNTLPVTNQLQFFVSQPVQLQ</sequence>